<dbReference type="RefSeq" id="WP_348945596.1">
    <property type="nucleotide sequence ID" value="NZ_CP157355.1"/>
</dbReference>
<name>A0AAU7FCQ1_9NEIS</name>
<feature type="domain" description="HTH lysR-type" evidence="5">
    <location>
        <begin position="6"/>
        <end position="63"/>
    </location>
</feature>
<dbReference type="SUPFAM" id="SSF46785">
    <property type="entry name" value="Winged helix' DNA-binding domain"/>
    <property type="match status" value="1"/>
</dbReference>
<evidence type="ECO:0000256" key="2">
    <source>
        <dbReference type="ARBA" id="ARBA00023015"/>
    </source>
</evidence>
<sequence length="303" mass="33560">MNEYDFPWDHVQSFLATLEHGSLMAAARASGVSQPTLGRHIAELEARWRIVLFERTGRGLTPTVHALRLAETARAMAEQAAQLGRLATGAERSLQGRVRVTASQTVACVLLPPVLAQLRQTYPDIEIELLVSNTVSNLLRREADIALRMIRPQQSTLVARKIAEIPIYACAHQQYLRQRGVPLQFADLLEHDLITGDANDEVTPAISAYGLTVEKLRFGLRSDDLLAQWQAVRAGLGVGFATSFILRTDPQVQMLLPELPLPRLPIWLTVHRELHTSARIRAVYDFLAHQLPLALAEAPQGAA</sequence>
<dbReference type="GO" id="GO:0006351">
    <property type="term" value="P:DNA-templated transcription"/>
    <property type="evidence" value="ECO:0007669"/>
    <property type="project" value="TreeGrafter"/>
</dbReference>
<dbReference type="Pfam" id="PF03466">
    <property type="entry name" value="LysR_substrate"/>
    <property type="match status" value="1"/>
</dbReference>
<dbReference type="InterPro" id="IPR036390">
    <property type="entry name" value="WH_DNA-bd_sf"/>
</dbReference>
<dbReference type="PANTHER" id="PTHR30537:SF3">
    <property type="entry name" value="TRANSCRIPTIONAL REGULATORY PROTEIN"/>
    <property type="match status" value="1"/>
</dbReference>
<dbReference type="GO" id="GO:0043565">
    <property type="term" value="F:sequence-specific DNA binding"/>
    <property type="evidence" value="ECO:0007669"/>
    <property type="project" value="TreeGrafter"/>
</dbReference>
<evidence type="ECO:0000256" key="4">
    <source>
        <dbReference type="ARBA" id="ARBA00023163"/>
    </source>
</evidence>
<dbReference type="InterPro" id="IPR058163">
    <property type="entry name" value="LysR-type_TF_proteobact-type"/>
</dbReference>
<dbReference type="PROSITE" id="PS50931">
    <property type="entry name" value="HTH_LYSR"/>
    <property type="match status" value="1"/>
</dbReference>
<evidence type="ECO:0000256" key="3">
    <source>
        <dbReference type="ARBA" id="ARBA00023125"/>
    </source>
</evidence>
<keyword evidence="3" id="KW-0238">DNA-binding</keyword>
<accession>A0AAU7FCQ1</accession>
<dbReference type="PANTHER" id="PTHR30537">
    <property type="entry name" value="HTH-TYPE TRANSCRIPTIONAL REGULATOR"/>
    <property type="match status" value="1"/>
</dbReference>
<dbReference type="KEGG" id="cmav:ABHF33_03095"/>
<organism evidence="6">
    <name type="scientific">Chitinibacter mangrovi</name>
    <dbReference type="NCBI Taxonomy" id="3153927"/>
    <lineage>
        <taxon>Bacteria</taxon>
        <taxon>Pseudomonadati</taxon>
        <taxon>Pseudomonadota</taxon>
        <taxon>Betaproteobacteria</taxon>
        <taxon>Neisseriales</taxon>
        <taxon>Chitinibacteraceae</taxon>
        <taxon>Chitinibacter</taxon>
    </lineage>
</organism>
<dbReference type="EMBL" id="CP157355">
    <property type="protein sequence ID" value="XBM01293.1"/>
    <property type="molecule type" value="Genomic_DNA"/>
</dbReference>
<evidence type="ECO:0000259" key="5">
    <source>
        <dbReference type="PROSITE" id="PS50931"/>
    </source>
</evidence>
<dbReference type="InterPro" id="IPR000847">
    <property type="entry name" value="LysR_HTH_N"/>
</dbReference>
<dbReference type="Gene3D" id="1.10.10.10">
    <property type="entry name" value="Winged helix-like DNA-binding domain superfamily/Winged helix DNA-binding domain"/>
    <property type="match status" value="1"/>
</dbReference>
<evidence type="ECO:0000313" key="6">
    <source>
        <dbReference type="EMBL" id="XBM01293.1"/>
    </source>
</evidence>
<dbReference type="AlphaFoldDB" id="A0AAU7FCQ1"/>
<evidence type="ECO:0000256" key="1">
    <source>
        <dbReference type="ARBA" id="ARBA00009437"/>
    </source>
</evidence>
<comment type="similarity">
    <text evidence="1">Belongs to the LysR transcriptional regulatory family.</text>
</comment>
<protein>
    <submittedName>
        <fullName evidence="6">LysR family transcriptional regulator</fullName>
    </submittedName>
</protein>
<dbReference type="GO" id="GO:0003700">
    <property type="term" value="F:DNA-binding transcription factor activity"/>
    <property type="evidence" value="ECO:0007669"/>
    <property type="project" value="InterPro"/>
</dbReference>
<keyword evidence="4" id="KW-0804">Transcription</keyword>
<dbReference type="SUPFAM" id="SSF53850">
    <property type="entry name" value="Periplasmic binding protein-like II"/>
    <property type="match status" value="1"/>
</dbReference>
<dbReference type="Gene3D" id="3.40.190.290">
    <property type="match status" value="1"/>
</dbReference>
<dbReference type="Pfam" id="PF00126">
    <property type="entry name" value="HTH_1"/>
    <property type="match status" value="1"/>
</dbReference>
<gene>
    <name evidence="6" type="ORF">ABHF33_03095</name>
</gene>
<keyword evidence="2" id="KW-0805">Transcription regulation</keyword>
<reference evidence="6" key="1">
    <citation type="submission" date="2024-05" db="EMBL/GenBank/DDBJ databases">
        <authorList>
            <person name="Yang L."/>
            <person name="Pan L."/>
        </authorList>
    </citation>
    <scope>NUCLEOTIDE SEQUENCE</scope>
    <source>
        <strain evidence="6">FCG-7</strain>
    </source>
</reference>
<proteinExistence type="inferred from homology"/>
<dbReference type="InterPro" id="IPR036388">
    <property type="entry name" value="WH-like_DNA-bd_sf"/>
</dbReference>
<dbReference type="InterPro" id="IPR005119">
    <property type="entry name" value="LysR_subst-bd"/>
</dbReference>